<keyword evidence="1" id="KW-0472">Membrane</keyword>
<dbReference type="Pfam" id="PF10646">
    <property type="entry name" value="Germane"/>
    <property type="match status" value="1"/>
</dbReference>
<sequence>MNNQKGFANIVLIIVIVAIVAVGGYFVFVKKTPQVVQETTTPTPNQVTQQPSKVSVKATNPILQQVEKTVISFLEARKQRDFNQAKPFLTSELAKTIDPVEFAGTSNPHISRFEIISSKFMHYGETCLVETKIYYEYTSQGETGSTTNRYYVTCTEGTTKYLIEAFPYVPPVNTASLVPVKVFFEKSELQTFPVTRYIPKTSQVAKATLEVLLLGLSDAEMDSGYFNELPVGSKLKSLSIVDGEARPDFTGRIQAGGGSSSMGIRVEQITKTLLQFPTVKTVKISVEGSSSDIFQP</sequence>
<accession>A0A1G2T851</accession>
<dbReference type="Proteomes" id="UP000179264">
    <property type="component" value="Unassembled WGS sequence"/>
</dbReference>
<name>A0A1G2T851_9BACT</name>
<gene>
    <name evidence="3" type="ORF">A2W58_03695</name>
</gene>
<dbReference type="EMBL" id="MHVL01000031">
    <property type="protein sequence ID" value="OHA92949.1"/>
    <property type="molecule type" value="Genomic_DNA"/>
</dbReference>
<dbReference type="InterPro" id="IPR019606">
    <property type="entry name" value="GerMN"/>
</dbReference>
<reference evidence="3 4" key="1">
    <citation type="journal article" date="2016" name="Nat. Commun.">
        <title>Thousands of microbial genomes shed light on interconnected biogeochemical processes in an aquifer system.</title>
        <authorList>
            <person name="Anantharaman K."/>
            <person name="Brown C.T."/>
            <person name="Hug L.A."/>
            <person name="Sharon I."/>
            <person name="Castelle C.J."/>
            <person name="Probst A.J."/>
            <person name="Thomas B.C."/>
            <person name="Singh A."/>
            <person name="Wilkins M.J."/>
            <person name="Karaoz U."/>
            <person name="Brodie E.L."/>
            <person name="Williams K.H."/>
            <person name="Hubbard S.S."/>
            <person name="Banfield J.F."/>
        </authorList>
    </citation>
    <scope>NUCLEOTIDE SEQUENCE [LARGE SCALE GENOMIC DNA]</scope>
</reference>
<feature type="transmembrane region" description="Helical" evidence="1">
    <location>
        <begin position="7"/>
        <end position="28"/>
    </location>
</feature>
<evidence type="ECO:0000256" key="1">
    <source>
        <dbReference type="SAM" id="Phobius"/>
    </source>
</evidence>
<feature type="domain" description="GerMN" evidence="2">
    <location>
        <begin position="205"/>
        <end position="295"/>
    </location>
</feature>
<evidence type="ECO:0000313" key="4">
    <source>
        <dbReference type="Proteomes" id="UP000179264"/>
    </source>
</evidence>
<dbReference type="AlphaFoldDB" id="A0A1G2T851"/>
<dbReference type="SMART" id="SM00909">
    <property type="entry name" value="Germane"/>
    <property type="match status" value="1"/>
</dbReference>
<organism evidence="3 4">
    <name type="scientific">Candidatus Zambryskibacteria bacterium RIFCSPHIGHO2_02_38_10.5</name>
    <dbReference type="NCBI Taxonomy" id="1802742"/>
    <lineage>
        <taxon>Bacteria</taxon>
        <taxon>Candidatus Zambryskiibacteriota</taxon>
    </lineage>
</organism>
<keyword evidence="1" id="KW-1133">Transmembrane helix</keyword>
<evidence type="ECO:0000313" key="3">
    <source>
        <dbReference type="EMBL" id="OHA92949.1"/>
    </source>
</evidence>
<proteinExistence type="predicted"/>
<protein>
    <recommendedName>
        <fullName evidence="2">GerMN domain-containing protein</fullName>
    </recommendedName>
</protein>
<comment type="caution">
    <text evidence="3">The sequence shown here is derived from an EMBL/GenBank/DDBJ whole genome shotgun (WGS) entry which is preliminary data.</text>
</comment>
<keyword evidence="1" id="KW-0812">Transmembrane</keyword>
<evidence type="ECO:0000259" key="2">
    <source>
        <dbReference type="SMART" id="SM00909"/>
    </source>
</evidence>